<organism evidence="2 3">
    <name type="scientific">Chironomus riparius</name>
    <dbReference type="NCBI Taxonomy" id="315576"/>
    <lineage>
        <taxon>Eukaryota</taxon>
        <taxon>Metazoa</taxon>
        <taxon>Ecdysozoa</taxon>
        <taxon>Arthropoda</taxon>
        <taxon>Hexapoda</taxon>
        <taxon>Insecta</taxon>
        <taxon>Pterygota</taxon>
        <taxon>Neoptera</taxon>
        <taxon>Endopterygota</taxon>
        <taxon>Diptera</taxon>
        <taxon>Nematocera</taxon>
        <taxon>Chironomoidea</taxon>
        <taxon>Chironomidae</taxon>
        <taxon>Chironominae</taxon>
        <taxon>Chironomus</taxon>
    </lineage>
</organism>
<reference evidence="2" key="2">
    <citation type="submission" date="2022-10" db="EMBL/GenBank/DDBJ databases">
        <authorList>
            <consortium name="ENA_rothamsted_submissions"/>
            <consortium name="culmorum"/>
            <person name="King R."/>
        </authorList>
    </citation>
    <scope>NUCLEOTIDE SEQUENCE</scope>
</reference>
<dbReference type="EMBL" id="OU895877">
    <property type="protein sequence ID" value="CAG9800837.1"/>
    <property type="molecule type" value="Genomic_DNA"/>
</dbReference>
<feature type="transmembrane region" description="Helical" evidence="1">
    <location>
        <begin position="84"/>
        <end position="105"/>
    </location>
</feature>
<dbReference type="Proteomes" id="UP001153620">
    <property type="component" value="Chromosome 1"/>
</dbReference>
<keyword evidence="1" id="KW-0472">Membrane</keyword>
<reference evidence="2" key="1">
    <citation type="submission" date="2022-01" db="EMBL/GenBank/DDBJ databases">
        <authorList>
            <person name="King R."/>
        </authorList>
    </citation>
    <scope>NUCLEOTIDE SEQUENCE</scope>
</reference>
<dbReference type="OrthoDB" id="10395175at2759"/>
<keyword evidence="1" id="KW-1133">Transmembrane helix</keyword>
<sequence length="164" mass="19395">MILWSLLNPQYTYAMFYRIGLKFIEFYILWSTYASVKIFEGLRKKKPSKLSYFQYDCILSALTDFIALSIFIHQYLFYRKGLEFIVVYGCLLLINLTFLASIKVISSHLQQHLNAQHNLHDIMLNQTECNASESFDNWIRKIDKPTESNYTFQVVIDEINSIYS</sequence>
<feature type="transmembrane region" description="Helical" evidence="1">
    <location>
        <begin position="15"/>
        <end position="36"/>
    </location>
</feature>
<keyword evidence="1" id="KW-0812">Transmembrane</keyword>
<keyword evidence="3" id="KW-1185">Reference proteome</keyword>
<evidence type="ECO:0000313" key="3">
    <source>
        <dbReference type="Proteomes" id="UP001153620"/>
    </source>
</evidence>
<dbReference type="AlphaFoldDB" id="A0A9N9RPL2"/>
<evidence type="ECO:0000313" key="2">
    <source>
        <dbReference type="EMBL" id="CAG9800837.1"/>
    </source>
</evidence>
<accession>A0A9N9RPL2</accession>
<evidence type="ECO:0000256" key="1">
    <source>
        <dbReference type="SAM" id="Phobius"/>
    </source>
</evidence>
<protein>
    <submittedName>
        <fullName evidence="2">Uncharacterized protein</fullName>
    </submittedName>
</protein>
<name>A0A9N9RPL2_9DIPT</name>
<proteinExistence type="predicted"/>
<gene>
    <name evidence="2" type="ORF">CHIRRI_LOCUS3775</name>
</gene>
<feature type="transmembrane region" description="Helical" evidence="1">
    <location>
        <begin position="57"/>
        <end position="78"/>
    </location>
</feature>